<name>A0A2H3E2V4_ARMGA</name>
<dbReference type="EMBL" id="KZ293645">
    <property type="protein sequence ID" value="PBL01786.1"/>
    <property type="molecule type" value="Genomic_DNA"/>
</dbReference>
<gene>
    <name evidence="1" type="ORF">ARMGADRAFT_1005305</name>
</gene>
<accession>A0A2H3E2V4</accession>
<evidence type="ECO:0000313" key="1">
    <source>
        <dbReference type="EMBL" id="PBL01786.1"/>
    </source>
</evidence>
<dbReference type="AlphaFoldDB" id="A0A2H3E2V4"/>
<dbReference type="Proteomes" id="UP000217790">
    <property type="component" value="Unassembled WGS sequence"/>
</dbReference>
<organism evidence="1 2">
    <name type="scientific">Armillaria gallica</name>
    <name type="common">Bulbous honey fungus</name>
    <name type="synonym">Armillaria bulbosa</name>
    <dbReference type="NCBI Taxonomy" id="47427"/>
    <lineage>
        <taxon>Eukaryota</taxon>
        <taxon>Fungi</taxon>
        <taxon>Dikarya</taxon>
        <taxon>Basidiomycota</taxon>
        <taxon>Agaricomycotina</taxon>
        <taxon>Agaricomycetes</taxon>
        <taxon>Agaricomycetidae</taxon>
        <taxon>Agaricales</taxon>
        <taxon>Marasmiineae</taxon>
        <taxon>Physalacriaceae</taxon>
        <taxon>Armillaria</taxon>
    </lineage>
</organism>
<sequence>MKDKSAERWLKVRLRCAQRALQILSSTGFRDRCIGMLLMSQRAQPLYDRSSIVVCEPVNVIDEHRMLSSPDSFLRTRQRSPLHIWASSLRRARLQRDD</sequence>
<evidence type="ECO:0000313" key="2">
    <source>
        <dbReference type="Proteomes" id="UP000217790"/>
    </source>
</evidence>
<proteinExistence type="predicted"/>
<protein>
    <submittedName>
        <fullName evidence="1">Uncharacterized protein</fullName>
    </submittedName>
</protein>
<dbReference type="InParanoid" id="A0A2H3E2V4"/>
<keyword evidence="2" id="KW-1185">Reference proteome</keyword>
<reference evidence="2" key="1">
    <citation type="journal article" date="2017" name="Nat. Ecol. Evol.">
        <title>Genome expansion and lineage-specific genetic innovations in the forest pathogenic fungi Armillaria.</title>
        <authorList>
            <person name="Sipos G."/>
            <person name="Prasanna A.N."/>
            <person name="Walter M.C."/>
            <person name="O'Connor E."/>
            <person name="Balint B."/>
            <person name="Krizsan K."/>
            <person name="Kiss B."/>
            <person name="Hess J."/>
            <person name="Varga T."/>
            <person name="Slot J."/>
            <person name="Riley R."/>
            <person name="Boka B."/>
            <person name="Rigling D."/>
            <person name="Barry K."/>
            <person name="Lee J."/>
            <person name="Mihaltcheva S."/>
            <person name="LaButti K."/>
            <person name="Lipzen A."/>
            <person name="Waldron R."/>
            <person name="Moloney N.M."/>
            <person name="Sperisen C."/>
            <person name="Kredics L."/>
            <person name="Vagvoelgyi C."/>
            <person name="Patrignani A."/>
            <person name="Fitzpatrick D."/>
            <person name="Nagy I."/>
            <person name="Doyle S."/>
            <person name="Anderson J.B."/>
            <person name="Grigoriev I.V."/>
            <person name="Gueldener U."/>
            <person name="Muensterkoetter M."/>
            <person name="Nagy L.G."/>
        </authorList>
    </citation>
    <scope>NUCLEOTIDE SEQUENCE [LARGE SCALE GENOMIC DNA]</scope>
    <source>
        <strain evidence="2">Ar21-2</strain>
    </source>
</reference>